<keyword evidence="3" id="KW-1185">Reference proteome</keyword>
<reference evidence="2" key="1">
    <citation type="journal article" date="2021" name="IMA Fungus">
        <title>Genomic characterization of three marine fungi, including Emericellopsis atlantica sp. nov. with signatures of a generalist lifestyle and marine biomass degradation.</title>
        <authorList>
            <person name="Hagestad O.C."/>
            <person name="Hou L."/>
            <person name="Andersen J.H."/>
            <person name="Hansen E.H."/>
            <person name="Altermark B."/>
            <person name="Li C."/>
            <person name="Kuhnert E."/>
            <person name="Cox R.J."/>
            <person name="Crous P.W."/>
            <person name="Spatafora J.W."/>
            <person name="Lail K."/>
            <person name="Amirebrahimi M."/>
            <person name="Lipzen A."/>
            <person name="Pangilinan J."/>
            <person name="Andreopoulos W."/>
            <person name="Hayes R.D."/>
            <person name="Ng V."/>
            <person name="Grigoriev I.V."/>
            <person name="Jackson S.A."/>
            <person name="Sutton T.D.S."/>
            <person name="Dobson A.D.W."/>
            <person name="Rama T."/>
        </authorList>
    </citation>
    <scope>NUCLEOTIDE SEQUENCE</scope>
    <source>
        <strain evidence="2">TRa018bII</strain>
    </source>
</reference>
<evidence type="ECO:0000313" key="2">
    <source>
        <dbReference type="EMBL" id="KAG9229669.1"/>
    </source>
</evidence>
<feature type="region of interest" description="Disordered" evidence="1">
    <location>
        <begin position="1"/>
        <end position="31"/>
    </location>
</feature>
<dbReference type="AlphaFoldDB" id="A0A9P7Y9K3"/>
<accession>A0A9P7Y9K3</accession>
<protein>
    <submittedName>
        <fullName evidence="2">Beta-xylosidase</fullName>
    </submittedName>
</protein>
<dbReference type="OrthoDB" id="4156665at2759"/>
<dbReference type="EMBL" id="MU251741">
    <property type="protein sequence ID" value="KAG9229669.1"/>
    <property type="molecule type" value="Genomic_DNA"/>
</dbReference>
<name>A0A9P7Y9K3_9HELO</name>
<evidence type="ECO:0000256" key="1">
    <source>
        <dbReference type="SAM" id="MobiDB-lite"/>
    </source>
</evidence>
<gene>
    <name evidence="2" type="ORF">BJ875DRAFT_474238</name>
</gene>
<evidence type="ECO:0000313" key="3">
    <source>
        <dbReference type="Proteomes" id="UP000824998"/>
    </source>
</evidence>
<dbReference type="Proteomes" id="UP000824998">
    <property type="component" value="Unassembled WGS sequence"/>
</dbReference>
<organism evidence="2 3">
    <name type="scientific">Amylocarpus encephaloides</name>
    <dbReference type="NCBI Taxonomy" id="45428"/>
    <lineage>
        <taxon>Eukaryota</taxon>
        <taxon>Fungi</taxon>
        <taxon>Dikarya</taxon>
        <taxon>Ascomycota</taxon>
        <taxon>Pezizomycotina</taxon>
        <taxon>Leotiomycetes</taxon>
        <taxon>Helotiales</taxon>
        <taxon>Helotiales incertae sedis</taxon>
        <taxon>Amylocarpus</taxon>
    </lineage>
</organism>
<proteinExistence type="predicted"/>
<comment type="caution">
    <text evidence="2">The sequence shown here is derived from an EMBL/GenBank/DDBJ whole genome shotgun (WGS) entry which is preliminary data.</text>
</comment>
<sequence length="152" mass="17644">MPAPTPPWRPSSRVSKTPTLSHRRQNKNPALASKIAQMSIPLRPLVSLADGSPHPAFPYTILNYWLLTASQLDDLAHFYHQRTPSEHTYRYPCPVLWRTDASLEEKRRRIGRFIGLRGCDSPAVTEETIREEIRRARFKAEEDEMFNKKRGY</sequence>